<evidence type="ECO:0000256" key="4">
    <source>
        <dbReference type="ARBA" id="ARBA00022927"/>
    </source>
</evidence>
<comment type="similarity">
    <text evidence="1">Belongs to the importin alpha family.</text>
</comment>
<reference evidence="6" key="1">
    <citation type="submission" date="2023-02" db="EMBL/GenBank/DDBJ databases">
        <title>Genome of toxic invasive species Heracleum sosnowskyi carries increased number of genes despite the absence of recent whole-genome duplications.</title>
        <authorList>
            <person name="Schelkunov M."/>
            <person name="Shtratnikova V."/>
            <person name="Makarenko M."/>
            <person name="Klepikova A."/>
            <person name="Omelchenko D."/>
            <person name="Novikova G."/>
            <person name="Obukhova E."/>
            <person name="Bogdanov V."/>
            <person name="Penin A."/>
            <person name="Logacheva M."/>
        </authorList>
    </citation>
    <scope>NUCLEOTIDE SEQUENCE</scope>
    <source>
        <strain evidence="6">Hsosn_3</strain>
        <tissue evidence="6">Leaf</tissue>
    </source>
</reference>
<keyword evidence="7" id="KW-1185">Reference proteome</keyword>
<dbReference type="Gene3D" id="1.25.10.10">
    <property type="entry name" value="Leucine-rich Repeat Variant"/>
    <property type="match status" value="2"/>
</dbReference>
<keyword evidence="2" id="KW-0813">Transport</keyword>
<feature type="repeat" description="ARM" evidence="5">
    <location>
        <begin position="541"/>
        <end position="583"/>
    </location>
</feature>
<dbReference type="Pfam" id="PF00514">
    <property type="entry name" value="Arm"/>
    <property type="match status" value="12"/>
</dbReference>
<dbReference type="FunFam" id="1.25.10.10:FF:000009">
    <property type="entry name" value="Importin subunit alpha"/>
    <property type="match status" value="1"/>
</dbReference>
<comment type="caution">
    <text evidence="6">The sequence shown here is derived from an EMBL/GenBank/DDBJ whole genome shotgun (WGS) entry which is preliminary data.</text>
</comment>
<dbReference type="Proteomes" id="UP001237642">
    <property type="component" value="Unassembled WGS sequence"/>
</dbReference>
<dbReference type="InterPro" id="IPR000225">
    <property type="entry name" value="Armadillo"/>
</dbReference>
<dbReference type="Pfam" id="PF16186">
    <property type="entry name" value="Arm_3"/>
    <property type="match status" value="2"/>
</dbReference>
<accession>A0AAD8LZQ3</accession>
<evidence type="ECO:0000256" key="1">
    <source>
        <dbReference type="ARBA" id="ARBA00010394"/>
    </source>
</evidence>
<dbReference type="SUPFAM" id="SSF48371">
    <property type="entry name" value="ARM repeat"/>
    <property type="match status" value="2"/>
</dbReference>
<evidence type="ECO:0000313" key="6">
    <source>
        <dbReference type="EMBL" id="KAK1354304.1"/>
    </source>
</evidence>
<dbReference type="InterPro" id="IPR032413">
    <property type="entry name" value="Arm_3"/>
</dbReference>
<keyword evidence="4" id="KW-0653">Protein transport</keyword>
<evidence type="ECO:0000256" key="3">
    <source>
        <dbReference type="ARBA" id="ARBA00022737"/>
    </source>
</evidence>
<keyword evidence="3" id="KW-0677">Repeat</keyword>
<dbReference type="InterPro" id="IPR011989">
    <property type="entry name" value="ARM-like"/>
</dbReference>
<protein>
    <submittedName>
        <fullName evidence="6">Importin subunit alpha</fullName>
    </submittedName>
</protein>
<feature type="repeat" description="ARM" evidence="5">
    <location>
        <begin position="418"/>
        <end position="461"/>
    </location>
</feature>
<reference evidence="6" key="2">
    <citation type="submission" date="2023-05" db="EMBL/GenBank/DDBJ databases">
        <authorList>
            <person name="Schelkunov M.I."/>
        </authorList>
    </citation>
    <scope>NUCLEOTIDE SEQUENCE</scope>
    <source>
        <strain evidence="6">Hsosn_3</strain>
        <tissue evidence="6">Leaf</tissue>
    </source>
</reference>
<organism evidence="6 7">
    <name type="scientific">Heracleum sosnowskyi</name>
    <dbReference type="NCBI Taxonomy" id="360622"/>
    <lineage>
        <taxon>Eukaryota</taxon>
        <taxon>Viridiplantae</taxon>
        <taxon>Streptophyta</taxon>
        <taxon>Embryophyta</taxon>
        <taxon>Tracheophyta</taxon>
        <taxon>Spermatophyta</taxon>
        <taxon>Magnoliopsida</taxon>
        <taxon>eudicotyledons</taxon>
        <taxon>Gunneridae</taxon>
        <taxon>Pentapetalae</taxon>
        <taxon>asterids</taxon>
        <taxon>campanulids</taxon>
        <taxon>Apiales</taxon>
        <taxon>Apiaceae</taxon>
        <taxon>Apioideae</taxon>
        <taxon>apioid superclade</taxon>
        <taxon>Tordylieae</taxon>
        <taxon>Tordyliinae</taxon>
        <taxon>Heracleum</taxon>
    </lineage>
</organism>
<evidence type="ECO:0000256" key="2">
    <source>
        <dbReference type="ARBA" id="ARBA00022448"/>
    </source>
</evidence>
<dbReference type="AlphaFoldDB" id="A0AAD8LZQ3"/>
<feature type="repeat" description="ARM" evidence="5">
    <location>
        <begin position="625"/>
        <end position="668"/>
    </location>
</feature>
<dbReference type="InterPro" id="IPR016024">
    <property type="entry name" value="ARM-type_fold"/>
</dbReference>
<dbReference type="SMART" id="SM00185">
    <property type="entry name" value="ARM"/>
    <property type="match status" value="13"/>
</dbReference>
<feature type="repeat" description="ARM" evidence="5">
    <location>
        <begin position="41"/>
        <end position="84"/>
    </location>
</feature>
<evidence type="ECO:0000256" key="5">
    <source>
        <dbReference type="PROSITE-ProRule" id="PRU00259"/>
    </source>
</evidence>
<gene>
    <name evidence="6" type="ORF">POM88_047560</name>
</gene>
<sequence>MAAGVFSDDGILRRLEATAYFRKLLSTAGTSEHTKVVIDHGAIPVFVRLLSTSASDDVRELAVWALGNVAGESRKYRDLVLSHGALILLFAQLNEHAQISMLRIATWTLSNFCRGNPQPRFEQVRSILAIYILCSTFLMPFAKLCVQAVIDSGICGRLAELLYWYIVSGDDMQAQVIIQHQALILCLLNLMTNNHKKSIKKEACWTISNIMAGNKEQIQAVIEAGIIGPLVQLLGNAELEIKKEAAWAVLNAASGGTHEQVKFFVSQGCINPLCDLLNCPDPRIVTVALEGLENFLKVGEAEKNLGHTGDANVYAQLIDESEGLEKIENLQSHDNNEIYEKAVKLLETYWLEEDDEQLPGGDYHINCRRDVCLESIPAMVAGVFSDDGILRRLEATAYFRKLLFLECNPPIEEVIKTGVVPRFVDFLGRDDYPPLQYEAAWALTTIASGTSEHTEVVIDHGAIPVFVRLLTSASDDAVWALGNVAGDSPKCRDLVLAQGALMPLLAQFNEHAKISMLRNATWTLSNFCRGKPQPHFEQIKPALPALAKLVTSNDEEVLTDACWAFSYLSDDTNDKIQAVIDSGVCGRLVELLYHPSPSVLIPALRTVGNIVSGDDMQTQVIIQHQALVCLLNLLTNNHEKSIKKEACWTISNITAGNKEQIEAVIEAGIIGPLVQLLGNAELEIKKEAARAVLNAASGGTHEQIKFLASQGCIKPLCDLLNCPDPRIVTVVLEGLENILKVGEAEKNLGHTGYVNVYAQLIDEAEGLKEIKNLLSHDNNEIYEKAGKLVETYWL</sequence>
<proteinExistence type="inferred from homology"/>
<evidence type="ECO:0000313" key="7">
    <source>
        <dbReference type="Proteomes" id="UP001237642"/>
    </source>
</evidence>
<dbReference type="GO" id="GO:0005634">
    <property type="term" value="C:nucleus"/>
    <property type="evidence" value="ECO:0007669"/>
    <property type="project" value="UniProtKB-ARBA"/>
</dbReference>
<dbReference type="EMBL" id="JAUIZM010000011">
    <property type="protein sequence ID" value="KAK1354304.1"/>
    <property type="molecule type" value="Genomic_DNA"/>
</dbReference>
<dbReference type="PROSITE" id="PS50176">
    <property type="entry name" value="ARM_REPEAT"/>
    <property type="match status" value="4"/>
</dbReference>
<dbReference type="PANTHER" id="PTHR23316">
    <property type="entry name" value="IMPORTIN ALPHA"/>
    <property type="match status" value="1"/>
</dbReference>
<dbReference type="FunFam" id="1.25.10.10:FF:000040">
    <property type="entry name" value="Importin subunit alpha"/>
    <property type="match status" value="1"/>
</dbReference>
<name>A0AAD8LZQ3_9APIA</name>
<dbReference type="GO" id="GO:0015031">
    <property type="term" value="P:protein transport"/>
    <property type="evidence" value="ECO:0007669"/>
    <property type="project" value="UniProtKB-KW"/>
</dbReference>